<evidence type="ECO:0000313" key="8">
    <source>
        <dbReference type="EMBL" id="MDG3014552.1"/>
    </source>
</evidence>
<keyword evidence="2" id="KW-0479">Metal-binding</keyword>
<evidence type="ECO:0000256" key="3">
    <source>
        <dbReference type="ARBA" id="ARBA00023004"/>
    </source>
</evidence>
<dbReference type="GO" id="GO:0051537">
    <property type="term" value="F:2 iron, 2 sulfur cluster binding"/>
    <property type="evidence" value="ECO:0007669"/>
    <property type="project" value="UniProtKB-KW"/>
</dbReference>
<dbReference type="GO" id="GO:0004497">
    <property type="term" value="F:monooxygenase activity"/>
    <property type="evidence" value="ECO:0007669"/>
    <property type="project" value="UniProtKB-ARBA"/>
</dbReference>
<dbReference type="GO" id="GO:0016705">
    <property type="term" value="F:oxidoreductase activity, acting on paired donors, with incorporation or reduction of molecular oxygen"/>
    <property type="evidence" value="ECO:0007669"/>
    <property type="project" value="UniProtKB-ARBA"/>
</dbReference>
<dbReference type="PANTHER" id="PTHR21496:SF0">
    <property type="entry name" value="RIESKE DOMAIN-CONTAINING PROTEIN"/>
    <property type="match status" value="1"/>
</dbReference>
<proteinExistence type="inferred from homology"/>
<dbReference type="EMBL" id="JANRHA010000004">
    <property type="protein sequence ID" value="MDG3014552.1"/>
    <property type="molecule type" value="Genomic_DNA"/>
</dbReference>
<keyword evidence="9" id="KW-1185">Reference proteome</keyword>
<accession>A0A9X4M0H0</accession>
<name>A0A9X4M0H0_9ACTN</name>
<evidence type="ECO:0000313" key="9">
    <source>
        <dbReference type="Proteomes" id="UP001152755"/>
    </source>
</evidence>
<comment type="similarity">
    <text evidence="6">Belongs to the bacterial ring-hydroxylating dioxygenase ferredoxin component family.</text>
</comment>
<dbReference type="CDD" id="cd03467">
    <property type="entry name" value="Rieske"/>
    <property type="match status" value="1"/>
</dbReference>
<evidence type="ECO:0000256" key="5">
    <source>
        <dbReference type="ARBA" id="ARBA00034078"/>
    </source>
</evidence>
<keyword evidence="3" id="KW-0408">Iron</keyword>
<dbReference type="RefSeq" id="WP_277830999.1">
    <property type="nucleotide sequence ID" value="NZ_JAAIVF010000001.1"/>
</dbReference>
<reference evidence="8" key="1">
    <citation type="submission" date="2022-08" db="EMBL/GenBank/DDBJ databases">
        <title>Genome analysis of Corynebacteriales strain.</title>
        <authorList>
            <person name="Lee S.D."/>
        </authorList>
    </citation>
    <scope>NUCLEOTIDE SEQUENCE</scope>
    <source>
        <strain evidence="8">D3-21</strain>
    </source>
</reference>
<evidence type="ECO:0000256" key="1">
    <source>
        <dbReference type="ARBA" id="ARBA00022714"/>
    </source>
</evidence>
<dbReference type="GO" id="GO:0046872">
    <property type="term" value="F:metal ion binding"/>
    <property type="evidence" value="ECO:0007669"/>
    <property type="project" value="UniProtKB-KW"/>
</dbReference>
<keyword evidence="1" id="KW-0001">2Fe-2S</keyword>
<dbReference type="Gene3D" id="2.102.10.10">
    <property type="entry name" value="Rieske [2Fe-2S] iron-sulphur domain"/>
    <property type="match status" value="1"/>
</dbReference>
<dbReference type="AlphaFoldDB" id="A0A9X4M0H0"/>
<dbReference type="Proteomes" id="UP001152755">
    <property type="component" value="Unassembled WGS sequence"/>
</dbReference>
<evidence type="ECO:0000256" key="6">
    <source>
        <dbReference type="ARBA" id="ARBA00038001"/>
    </source>
</evidence>
<dbReference type="PANTHER" id="PTHR21496">
    <property type="entry name" value="FERREDOXIN-RELATED"/>
    <property type="match status" value="1"/>
</dbReference>
<dbReference type="SUPFAM" id="SSF50022">
    <property type="entry name" value="ISP domain"/>
    <property type="match status" value="1"/>
</dbReference>
<dbReference type="InterPro" id="IPR017941">
    <property type="entry name" value="Rieske_2Fe-2S"/>
</dbReference>
<feature type="domain" description="Rieske" evidence="7">
    <location>
        <begin position="2"/>
        <end position="76"/>
    </location>
</feature>
<evidence type="ECO:0000259" key="7">
    <source>
        <dbReference type="PROSITE" id="PS51296"/>
    </source>
</evidence>
<dbReference type="Pfam" id="PF00355">
    <property type="entry name" value="Rieske"/>
    <property type="match status" value="1"/>
</dbReference>
<sequence length="113" mass="12100">MSQKISTTDLPDGAVIGVGKYAVGNAGGEYFAVSRKCRHLRADLADGSIDDDGCLVCPWHGAKYDVATGHMVLGPQGVFAKIPGLDAAVEALTRLWPLRRGRLEQRGDDLYLS</sequence>
<dbReference type="InterPro" id="IPR036922">
    <property type="entry name" value="Rieske_2Fe-2S_sf"/>
</dbReference>
<comment type="cofactor">
    <cofactor evidence="5">
        <name>[2Fe-2S] cluster</name>
        <dbReference type="ChEBI" id="CHEBI:190135"/>
    </cofactor>
</comment>
<evidence type="ECO:0000256" key="2">
    <source>
        <dbReference type="ARBA" id="ARBA00022723"/>
    </source>
</evidence>
<evidence type="ECO:0000256" key="4">
    <source>
        <dbReference type="ARBA" id="ARBA00023014"/>
    </source>
</evidence>
<dbReference type="PROSITE" id="PS51296">
    <property type="entry name" value="RIESKE"/>
    <property type="match status" value="1"/>
</dbReference>
<protein>
    <submittedName>
        <fullName evidence="8">Rieske 2Fe-2S domain-containing protein</fullName>
    </submittedName>
</protein>
<organism evidence="8 9">
    <name type="scientific">Speluncibacter jeojiensis</name>
    <dbReference type="NCBI Taxonomy" id="2710754"/>
    <lineage>
        <taxon>Bacteria</taxon>
        <taxon>Bacillati</taxon>
        <taxon>Actinomycetota</taxon>
        <taxon>Actinomycetes</taxon>
        <taxon>Mycobacteriales</taxon>
        <taxon>Speluncibacteraceae</taxon>
        <taxon>Speluncibacter</taxon>
    </lineage>
</organism>
<keyword evidence="4" id="KW-0411">Iron-sulfur</keyword>
<comment type="caution">
    <text evidence="8">The sequence shown here is derived from an EMBL/GenBank/DDBJ whole genome shotgun (WGS) entry which is preliminary data.</text>
</comment>
<gene>
    <name evidence="8" type="ORF">NVS88_08270</name>
</gene>